<keyword evidence="5" id="KW-1185">Reference proteome</keyword>
<dbReference type="PANTHER" id="PTHR43877:SF2">
    <property type="entry name" value="AMINOALKYLPHOSPHONATE N-ACETYLTRANSFERASE-RELATED"/>
    <property type="match status" value="1"/>
</dbReference>
<feature type="domain" description="N-acetyltransferase" evidence="3">
    <location>
        <begin position="1"/>
        <end position="142"/>
    </location>
</feature>
<dbReference type="InterPro" id="IPR000182">
    <property type="entry name" value="GNAT_dom"/>
</dbReference>
<dbReference type="InterPro" id="IPR050832">
    <property type="entry name" value="Bact_Acetyltransf"/>
</dbReference>
<gene>
    <name evidence="4" type="ORF">SAMN06265361_104275</name>
</gene>
<dbReference type="CDD" id="cd04301">
    <property type="entry name" value="NAT_SF"/>
    <property type="match status" value="1"/>
</dbReference>
<dbReference type="EMBL" id="FXTU01000004">
    <property type="protein sequence ID" value="SMP24116.1"/>
    <property type="molecule type" value="Genomic_DNA"/>
</dbReference>
<dbReference type="InterPro" id="IPR016181">
    <property type="entry name" value="Acyl_CoA_acyltransferase"/>
</dbReference>
<proteinExistence type="predicted"/>
<dbReference type="GO" id="GO:0016747">
    <property type="term" value="F:acyltransferase activity, transferring groups other than amino-acyl groups"/>
    <property type="evidence" value="ECO:0007669"/>
    <property type="project" value="InterPro"/>
</dbReference>
<name>A0AA45WQA8_9BACL</name>
<reference evidence="4" key="1">
    <citation type="submission" date="2017-05" db="EMBL/GenBank/DDBJ databases">
        <authorList>
            <person name="Varghese N."/>
            <person name="Submissions S."/>
        </authorList>
    </citation>
    <scope>NUCLEOTIDE SEQUENCE</scope>
    <source>
        <strain evidence="4">DSM 45262</strain>
    </source>
</reference>
<sequence>MAELELRLAETDEERQWLEALWKKEWGGTTMITRGRSTALADVQAVIAYSGGEPVGAVTWRMDEQDAELMSLNAFREGQGIGGALLARAEQEVKSMGTTRLYLITTNDNLHALAFYQKQGYRLVRLFPGAVDAARRMKPTIPVIGHHGIPLRDELELAKAW</sequence>
<keyword evidence="2" id="KW-0012">Acyltransferase</keyword>
<organism evidence="4 5">
    <name type="scientific">Laceyella tengchongensis</name>
    <dbReference type="NCBI Taxonomy" id="574699"/>
    <lineage>
        <taxon>Bacteria</taxon>
        <taxon>Bacillati</taxon>
        <taxon>Bacillota</taxon>
        <taxon>Bacilli</taxon>
        <taxon>Bacillales</taxon>
        <taxon>Thermoactinomycetaceae</taxon>
        <taxon>Laceyella</taxon>
    </lineage>
</organism>
<dbReference type="PANTHER" id="PTHR43877">
    <property type="entry name" value="AMINOALKYLPHOSPHONATE N-ACETYLTRANSFERASE-RELATED-RELATED"/>
    <property type="match status" value="1"/>
</dbReference>
<evidence type="ECO:0000256" key="1">
    <source>
        <dbReference type="ARBA" id="ARBA00022679"/>
    </source>
</evidence>
<comment type="caution">
    <text evidence="4">The sequence shown here is derived from an EMBL/GenBank/DDBJ whole genome shotgun (WGS) entry which is preliminary data.</text>
</comment>
<dbReference type="RefSeq" id="WP_284724418.1">
    <property type="nucleotide sequence ID" value="NZ_FXTU01000004.1"/>
</dbReference>
<dbReference type="Gene3D" id="3.40.630.30">
    <property type="match status" value="1"/>
</dbReference>
<evidence type="ECO:0000259" key="3">
    <source>
        <dbReference type="PROSITE" id="PS51186"/>
    </source>
</evidence>
<dbReference type="AlphaFoldDB" id="A0AA45WQA8"/>
<accession>A0AA45WQA8</accession>
<evidence type="ECO:0000256" key="2">
    <source>
        <dbReference type="ARBA" id="ARBA00023315"/>
    </source>
</evidence>
<dbReference type="PROSITE" id="PS51186">
    <property type="entry name" value="GNAT"/>
    <property type="match status" value="1"/>
</dbReference>
<evidence type="ECO:0000313" key="5">
    <source>
        <dbReference type="Proteomes" id="UP001157946"/>
    </source>
</evidence>
<evidence type="ECO:0000313" key="4">
    <source>
        <dbReference type="EMBL" id="SMP24116.1"/>
    </source>
</evidence>
<dbReference type="SUPFAM" id="SSF55729">
    <property type="entry name" value="Acyl-CoA N-acyltransferases (Nat)"/>
    <property type="match status" value="1"/>
</dbReference>
<dbReference type="Proteomes" id="UP001157946">
    <property type="component" value="Unassembled WGS sequence"/>
</dbReference>
<protein>
    <submittedName>
        <fullName evidence="4">Acetyltransferase (GNAT) family protein</fullName>
    </submittedName>
</protein>
<dbReference type="Pfam" id="PF00583">
    <property type="entry name" value="Acetyltransf_1"/>
    <property type="match status" value="1"/>
</dbReference>
<keyword evidence="1" id="KW-0808">Transferase</keyword>